<keyword evidence="3" id="KW-1185">Reference proteome</keyword>
<evidence type="ECO:0000313" key="3">
    <source>
        <dbReference type="Proteomes" id="UP000011991"/>
    </source>
</evidence>
<dbReference type="Gene3D" id="3.40.1580.10">
    <property type="entry name" value="SMI1/KNR4-like"/>
    <property type="match status" value="1"/>
</dbReference>
<accession>M5RTI8</accession>
<proteinExistence type="predicted"/>
<dbReference type="SUPFAM" id="SSF160631">
    <property type="entry name" value="SMI1/KNR4-like"/>
    <property type="match status" value="1"/>
</dbReference>
<dbReference type="InterPro" id="IPR037883">
    <property type="entry name" value="Knr4/Smi1-like_sf"/>
</dbReference>
<name>M5RTI8_9BACT</name>
<dbReference type="PATRIC" id="fig|1265738.3.peg.543"/>
<dbReference type="EMBL" id="ANOG01000086">
    <property type="protein sequence ID" value="EMI22516.1"/>
    <property type="molecule type" value="Genomic_DNA"/>
</dbReference>
<dbReference type="SMART" id="SM00860">
    <property type="entry name" value="SMI1_KNR4"/>
    <property type="match status" value="1"/>
</dbReference>
<comment type="caution">
    <text evidence="2">The sequence shown here is derived from an EMBL/GenBank/DDBJ whole genome shotgun (WGS) entry which is preliminary data.</text>
</comment>
<dbReference type="Proteomes" id="UP000011991">
    <property type="component" value="Unassembled WGS sequence"/>
</dbReference>
<gene>
    <name evidence="2" type="ORF">RMSM_00541</name>
</gene>
<evidence type="ECO:0000259" key="1">
    <source>
        <dbReference type="SMART" id="SM00860"/>
    </source>
</evidence>
<sequence length="215" mass="24803">MTGDVLPLKMDIELIRDALERCRIAQPQLFGSDSHEFKLNTPVDESVVTQFEAEHDIKLPDDYRRFVTELGNGGAGPFYGVFKLGEMDNSFRHKRWKERDGFIGVLARPFPHTKPWNDLPPYPEEQDDEDAYEAELDAFDEVYWNSEHVNGAIPICHQGCAYRNWLIVTGPEAGNVWEDLRVDHKGLVPVELKRKHRASFLEWYSDWLTDAAAQI</sequence>
<reference evidence="2 3" key="1">
    <citation type="journal article" date="2013" name="Mar. Genomics">
        <title>Expression of sulfatases in Rhodopirellula baltica and the diversity of sulfatases in the genus Rhodopirellula.</title>
        <authorList>
            <person name="Wegner C.E."/>
            <person name="Richter-Heitmann T."/>
            <person name="Klindworth A."/>
            <person name="Klockow C."/>
            <person name="Richter M."/>
            <person name="Achstetter T."/>
            <person name="Glockner F.O."/>
            <person name="Harder J."/>
        </authorList>
    </citation>
    <scope>NUCLEOTIDE SEQUENCE [LARGE SCALE GENOMIC DNA]</scope>
    <source>
        <strain evidence="2 3">SM1</strain>
    </source>
</reference>
<feature type="domain" description="Knr4/Smi1-like" evidence="1">
    <location>
        <begin position="42"/>
        <end position="210"/>
    </location>
</feature>
<dbReference type="InterPro" id="IPR018958">
    <property type="entry name" value="Knr4/Smi1-like_dom"/>
</dbReference>
<dbReference type="AlphaFoldDB" id="M5RTI8"/>
<protein>
    <submittedName>
        <fullName evidence="2">Cell wall assembly and cell proliferation coordinating protein</fullName>
    </submittedName>
</protein>
<organism evidence="2 3">
    <name type="scientific">Rhodopirellula maiorica SM1</name>
    <dbReference type="NCBI Taxonomy" id="1265738"/>
    <lineage>
        <taxon>Bacteria</taxon>
        <taxon>Pseudomonadati</taxon>
        <taxon>Planctomycetota</taxon>
        <taxon>Planctomycetia</taxon>
        <taxon>Pirellulales</taxon>
        <taxon>Pirellulaceae</taxon>
        <taxon>Novipirellula</taxon>
    </lineage>
</organism>
<evidence type="ECO:0000313" key="2">
    <source>
        <dbReference type="EMBL" id="EMI22516.1"/>
    </source>
</evidence>
<dbReference type="Pfam" id="PF09346">
    <property type="entry name" value="SMI1_KNR4"/>
    <property type="match status" value="1"/>
</dbReference>